<evidence type="ECO:0000313" key="2">
    <source>
        <dbReference type="Proteomes" id="UP000003748"/>
    </source>
</evidence>
<gene>
    <name evidence="1" type="ORF">FUSPEROL_00238</name>
</gene>
<dbReference type="RefSeq" id="WP_005970816.1">
    <property type="nucleotide sequence ID" value="NZ_GG665892.1"/>
</dbReference>
<name>D4CS80_9FUSO</name>
<dbReference type="EMBL" id="ACJY01000025">
    <property type="protein sequence ID" value="EFE87792.1"/>
    <property type="molecule type" value="Genomic_DNA"/>
</dbReference>
<dbReference type="Proteomes" id="UP000003748">
    <property type="component" value="Unassembled WGS sequence"/>
</dbReference>
<evidence type="ECO:0000313" key="1">
    <source>
        <dbReference type="EMBL" id="EFE87792.1"/>
    </source>
</evidence>
<dbReference type="OrthoDB" id="9788602at2"/>
<protein>
    <submittedName>
        <fullName evidence="1">Uncharacterized protein</fullName>
    </submittedName>
</protein>
<accession>D4CS80</accession>
<proteinExistence type="predicted"/>
<comment type="caution">
    <text evidence="1">The sequence shown here is derived from an EMBL/GenBank/DDBJ whole genome shotgun (WGS) entry which is preliminary data.</text>
</comment>
<dbReference type="GeneID" id="78418558"/>
<dbReference type="STRING" id="546275.FUSPEROL_00238"/>
<dbReference type="AlphaFoldDB" id="D4CS80"/>
<reference evidence="1 2" key="1">
    <citation type="submission" date="2010-02" db="EMBL/GenBank/DDBJ databases">
        <authorList>
            <person name="Weinstock G."/>
            <person name="Sodergren E."/>
            <person name="Clifton S."/>
            <person name="Fulton L."/>
            <person name="Fulton B."/>
            <person name="Courtney L."/>
            <person name="Fronick C."/>
            <person name="Harrison M."/>
            <person name="Strong C."/>
            <person name="Farmer C."/>
            <person name="Delahaunty K."/>
            <person name="Markovic C."/>
            <person name="Hall O."/>
            <person name="Minx P."/>
            <person name="Tomlinson C."/>
            <person name="Mitreva M."/>
            <person name="Nelson J."/>
            <person name="Hou S."/>
            <person name="Wollam A."/>
            <person name="Pepin K.H."/>
            <person name="Johnson M."/>
            <person name="Bhonagiri V."/>
            <person name="Zhang X."/>
            <person name="Suruliraj S."/>
            <person name="Warren W."/>
            <person name="Chinwalla A."/>
            <person name="Mardis E.R."/>
            <person name="Wilson R.K."/>
        </authorList>
    </citation>
    <scope>NUCLEOTIDE SEQUENCE [LARGE SCALE GENOMIC DNA]</scope>
    <source>
        <strain evidence="1 2">ATCC 33693</strain>
    </source>
</reference>
<dbReference type="eggNOG" id="ENOG50332MS">
    <property type="taxonomic scope" value="Bacteria"/>
</dbReference>
<dbReference type="HOGENOM" id="CLU_120480_0_0_0"/>
<organism evidence="1 2">
    <name type="scientific">Fusobacterium periodonticum ATCC 33693</name>
    <dbReference type="NCBI Taxonomy" id="546275"/>
    <lineage>
        <taxon>Bacteria</taxon>
        <taxon>Fusobacteriati</taxon>
        <taxon>Fusobacteriota</taxon>
        <taxon>Fusobacteriia</taxon>
        <taxon>Fusobacteriales</taxon>
        <taxon>Fusobacteriaceae</taxon>
        <taxon>Fusobacterium</taxon>
    </lineage>
</organism>
<sequence>MINIDNYEILKNNLSTLKEISKDDSEAIVEYMTESTLPVVNFDGVKTEYLKSFHLSDELAKSCDGLLCLNNKDILIEFKNGKTIKHSEIVIKIKESLLLLTAIITNKEILEIKNKGEFILVYNRNKNPITTQEIKQKDIEEVPSSQYIKQYIFKKSGKEFIRYGLEEFKKYFNEVHTYCQEDFEEYIKQFEN</sequence>